<keyword evidence="2" id="KW-1185">Reference proteome</keyword>
<reference evidence="1" key="1">
    <citation type="journal article" date="2023" name="Science">
        <title>Genome structures resolve the early diversification of teleost fishes.</title>
        <authorList>
            <person name="Parey E."/>
            <person name="Louis A."/>
            <person name="Montfort J."/>
            <person name="Bouchez O."/>
            <person name="Roques C."/>
            <person name="Iampietro C."/>
            <person name="Lluch J."/>
            <person name="Castinel A."/>
            <person name="Donnadieu C."/>
            <person name="Desvignes T."/>
            <person name="Floi Bucao C."/>
            <person name="Jouanno E."/>
            <person name="Wen M."/>
            <person name="Mejri S."/>
            <person name="Dirks R."/>
            <person name="Jansen H."/>
            <person name="Henkel C."/>
            <person name="Chen W.J."/>
            <person name="Zahm M."/>
            <person name="Cabau C."/>
            <person name="Klopp C."/>
            <person name="Thompson A.W."/>
            <person name="Robinson-Rechavi M."/>
            <person name="Braasch I."/>
            <person name="Lecointre G."/>
            <person name="Bobe J."/>
            <person name="Postlethwait J.H."/>
            <person name="Berthelot C."/>
            <person name="Roest Crollius H."/>
            <person name="Guiguen Y."/>
        </authorList>
    </citation>
    <scope>NUCLEOTIDE SEQUENCE</scope>
    <source>
        <strain evidence="1">NC1722</strain>
    </source>
</reference>
<dbReference type="Proteomes" id="UP001221898">
    <property type="component" value="Unassembled WGS sequence"/>
</dbReference>
<dbReference type="EMBL" id="JAINUG010000088">
    <property type="protein sequence ID" value="KAJ8398745.1"/>
    <property type="molecule type" value="Genomic_DNA"/>
</dbReference>
<accession>A0AAD7WJA4</accession>
<evidence type="ECO:0000313" key="2">
    <source>
        <dbReference type="Proteomes" id="UP001221898"/>
    </source>
</evidence>
<organism evidence="1 2">
    <name type="scientific">Aldrovandia affinis</name>
    <dbReference type="NCBI Taxonomy" id="143900"/>
    <lineage>
        <taxon>Eukaryota</taxon>
        <taxon>Metazoa</taxon>
        <taxon>Chordata</taxon>
        <taxon>Craniata</taxon>
        <taxon>Vertebrata</taxon>
        <taxon>Euteleostomi</taxon>
        <taxon>Actinopterygii</taxon>
        <taxon>Neopterygii</taxon>
        <taxon>Teleostei</taxon>
        <taxon>Notacanthiformes</taxon>
        <taxon>Halosauridae</taxon>
        <taxon>Aldrovandia</taxon>
    </lineage>
</organism>
<protein>
    <submittedName>
        <fullName evidence="1">Uncharacterized protein</fullName>
    </submittedName>
</protein>
<name>A0AAD7WJA4_9TELE</name>
<gene>
    <name evidence="1" type="ORF">AAFF_G00419420</name>
</gene>
<proteinExistence type="predicted"/>
<dbReference type="AlphaFoldDB" id="A0AAD7WJA4"/>
<evidence type="ECO:0000313" key="1">
    <source>
        <dbReference type="EMBL" id="KAJ8398745.1"/>
    </source>
</evidence>
<comment type="caution">
    <text evidence="1">The sequence shown here is derived from an EMBL/GenBank/DDBJ whole genome shotgun (WGS) entry which is preliminary data.</text>
</comment>
<sequence length="94" mass="10556">MGPTLIAVLHRRPMPEFCCGRGCLSSGGQGSPRGVWRVSTATDSSIPWIGVCHPLPPARRAHMEYRVILHTTRPKPHTVDWPERHTAFIRSTYI</sequence>